<proteinExistence type="predicted"/>
<protein>
    <submittedName>
        <fullName evidence="1">Uncharacterized protein</fullName>
    </submittedName>
</protein>
<dbReference type="Pfam" id="PF22203">
    <property type="entry name" value="Sca2"/>
    <property type="match status" value="1"/>
</dbReference>
<reference evidence="1 2" key="1">
    <citation type="submission" date="2024-02" db="EMBL/GenBank/DDBJ databases">
        <authorList>
            <person name="Nijsse B."/>
            <person name="Sprong H."/>
        </authorList>
    </citation>
    <scope>NUCLEOTIDE SEQUENCE [LARGE SCALE GENOMIC DNA]</scope>
    <source>
        <strain evidence="1">OB144</strain>
    </source>
</reference>
<sequence length="93" mass="10659">MEAATNLGISYDPSKIDNNIEKDQKVRRAEKDKKAVIDLYISSINRDIKYKHYVDNDIIPKMKEVRTALNINKDDAESFIGSIRTEIMENAKG</sequence>
<evidence type="ECO:0000313" key="2">
    <source>
        <dbReference type="Proteomes" id="UP001642485"/>
    </source>
</evidence>
<name>A0ABP0T458_RICHE</name>
<dbReference type="InterPro" id="IPR054014">
    <property type="entry name" value="Sca2"/>
</dbReference>
<organism evidence="1 2">
    <name type="scientific">Rickettsia helvetica</name>
    <dbReference type="NCBI Taxonomy" id="35789"/>
    <lineage>
        <taxon>Bacteria</taxon>
        <taxon>Pseudomonadati</taxon>
        <taxon>Pseudomonadota</taxon>
        <taxon>Alphaproteobacteria</taxon>
        <taxon>Rickettsiales</taxon>
        <taxon>Rickettsiaceae</taxon>
        <taxon>Rickettsieae</taxon>
        <taxon>Rickettsia</taxon>
        <taxon>spotted fever group</taxon>
    </lineage>
</organism>
<evidence type="ECO:0000313" key="1">
    <source>
        <dbReference type="EMBL" id="CAK9120715.1"/>
    </source>
</evidence>
<keyword evidence="2" id="KW-1185">Reference proteome</keyword>
<gene>
    <name evidence="1" type="ORF">OB144RH_03380</name>
</gene>
<dbReference type="Proteomes" id="UP001642485">
    <property type="component" value="Chromosome"/>
</dbReference>
<accession>A0ABP0T458</accession>
<dbReference type="EMBL" id="OZ018776">
    <property type="protein sequence ID" value="CAK9120715.1"/>
    <property type="molecule type" value="Genomic_DNA"/>
</dbReference>